<protein>
    <submittedName>
        <fullName evidence="2">Type II toxin-antitoxin system Phd/YefM family antitoxin</fullName>
    </submittedName>
</protein>
<reference evidence="2 3" key="1">
    <citation type="submission" date="2019-03" db="EMBL/GenBank/DDBJ databases">
        <title>Ramlibacter rhizophilus CCTCC AB2015357, whole genome shotgun sequence.</title>
        <authorList>
            <person name="Zhang X."/>
            <person name="Feng G."/>
            <person name="Zhu H."/>
        </authorList>
    </citation>
    <scope>NUCLEOTIDE SEQUENCE [LARGE SCALE GENOMIC DNA]</scope>
    <source>
        <strain evidence="2 3">CCTCC AB2015357</strain>
    </source>
</reference>
<dbReference type="SUPFAM" id="SSF143120">
    <property type="entry name" value="YefM-like"/>
    <property type="match status" value="1"/>
</dbReference>
<dbReference type="AlphaFoldDB" id="A0A4Z0BRU1"/>
<keyword evidence="3" id="KW-1185">Reference proteome</keyword>
<dbReference type="Proteomes" id="UP000297564">
    <property type="component" value="Unassembled WGS sequence"/>
</dbReference>
<evidence type="ECO:0000313" key="2">
    <source>
        <dbReference type="EMBL" id="TFZ01462.1"/>
    </source>
</evidence>
<name>A0A4Z0BRU1_9BURK</name>
<gene>
    <name evidence="2" type="ORF">EZ242_08805</name>
</gene>
<dbReference type="EMBL" id="SMLL01000003">
    <property type="protein sequence ID" value="TFZ01462.1"/>
    <property type="molecule type" value="Genomic_DNA"/>
</dbReference>
<comment type="similarity">
    <text evidence="1">Belongs to the phD/YefM antitoxin family.</text>
</comment>
<evidence type="ECO:0000313" key="3">
    <source>
        <dbReference type="Proteomes" id="UP000297564"/>
    </source>
</evidence>
<dbReference type="OrthoDB" id="8853077at2"/>
<evidence type="ECO:0000256" key="1">
    <source>
        <dbReference type="ARBA" id="ARBA00009981"/>
    </source>
</evidence>
<dbReference type="RefSeq" id="WP_135284761.1">
    <property type="nucleotide sequence ID" value="NZ_SMLL01000003.1"/>
</dbReference>
<comment type="caution">
    <text evidence="2">The sequence shown here is derived from an EMBL/GenBank/DDBJ whole genome shotgun (WGS) entry which is preliminary data.</text>
</comment>
<organism evidence="2 3">
    <name type="scientific">Ramlibacter rhizophilus</name>
    <dbReference type="NCBI Taxonomy" id="1781167"/>
    <lineage>
        <taxon>Bacteria</taxon>
        <taxon>Pseudomonadati</taxon>
        <taxon>Pseudomonadota</taxon>
        <taxon>Betaproteobacteria</taxon>
        <taxon>Burkholderiales</taxon>
        <taxon>Comamonadaceae</taxon>
        <taxon>Ramlibacter</taxon>
    </lineage>
</organism>
<dbReference type="InterPro" id="IPR036165">
    <property type="entry name" value="YefM-like_sf"/>
</dbReference>
<accession>A0A4Z0BRU1</accession>
<proteinExistence type="inferred from homology"/>
<dbReference type="Gene3D" id="3.40.1620.10">
    <property type="entry name" value="YefM-like domain"/>
    <property type="match status" value="1"/>
</dbReference>
<sequence length="60" mass="6628">MQVTADEAEKHFEYYCDQAKADPVIVEIDGRPDTVMMDFEAFQALRQQAGPICPADPPAG</sequence>